<dbReference type="RefSeq" id="WP_261693314.1">
    <property type="nucleotide sequence ID" value="NZ_CP104694.1"/>
</dbReference>
<gene>
    <name evidence="4" type="ORF">N4264_16415</name>
</gene>
<keyword evidence="2" id="KW-1133">Transmembrane helix</keyword>
<sequence>MIIPPAVRESLLAGERVLWVGKPQTGLLIRPSDALLIPFSLMWGGFAIFWEWMVIQSNAPLVMRLWGIPFVLIGLYLMVGRFFFDSYRRARTQYAVTDRRVLIIEHVFGQHLRSLPLERLSAITLSRHGDGSGTIQFPGTEERTGRGRQLPPQFDHIPDAEKTHRLIEEASTDARRDAGRAMMR</sequence>
<name>A0ABY6B8X9_9GAMM</name>
<evidence type="ECO:0000313" key="5">
    <source>
        <dbReference type="Proteomes" id="UP001064632"/>
    </source>
</evidence>
<keyword evidence="2" id="KW-0812">Transmembrane</keyword>
<reference evidence="4" key="1">
    <citation type="submission" date="2022-09" db="EMBL/GenBank/DDBJ databases">
        <title>Tahibacter sp. nov., isolated from a fresh water.</title>
        <authorList>
            <person name="Baek J.H."/>
            <person name="Lee J.K."/>
            <person name="Kim J.M."/>
            <person name="Jeon C.O."/>
        </authorList>
    </citation>
    <scope>NUCLEOTIDE SEQUENCE</scope>
    <source>
        <strain evidence="4">W38</strain>
    </source>
</reference>
<dbReference type="InterPro" id="IPR005182">
    <property type="entry name" value="YdbS-like_PH"/>
</dbReference>
<evidence type="ECO:0000256" key="2">
    <source>
        <dbReference type="SAM" id="Phobius"/>
    </source>
</evidence>
<feature type="region of interest" description="Disordered" evidence="1">
    <location>
        <begin position="134"/>
        <end position="154"/>
    </location>
</feature>
<evidence type="ECO:0000259" key="3">
    <source>
        <dbReference type="Pfam" id="PF03703"/>
    </source>
</evidence>
<keyword evidence="2" id="KW-0472">Membrane</keyword>
<dbReference type="Pfam" id="PF03703">
    <property type="entry name" value="bPH_2"/>
    <property type="match status" value="1"/>
</dbReference>
<proteinExistence type="predicted"/>
<accession>A0ABY6B8X9</accession>
<feature type="domain" description="YdbS-like PH" evidence="3">
    <location>
        <begin position="91"/>
        <end position="165"/>
    </location>
</feature>
<dbReference type="Proteomes" id="UP001064632">
    <property type="component" value="Chromosome"/>
</dbReference>
<feature type="transmembrane region" description="Helical" evidence="2">
    <location>
        <begin position="34"/>
        <end position="53"/>
    </location>
</feature>
<evidence type="ECO:0000256" key="1">
    <source>
        <dbReference type="SAM" id="MobiDB-lite"/>
    </source>
</evidence>
<protein>
    <submittedName>
        <fullName evidence="4">PH domain-containing protein</fullName>
    </submittedName>
</protein>
<organism evidence="4 5">
    <name type="scientific">Tahibacter amnicola</name>
    <dbReference type="NCBI Taxonomy" id="2976241"/>
    <lineage>
        <taxon>Bacteria</taxon>
        <taxon>Pseudomonadati</taxon>
        <taxon>Pseudomonadota</taxon>
        <taxon>Gammaproteobacteria</taxon>
        <taxon>Lysobacterales</taxon>
        <taxon>Rhodanobacteraceae</taxon>
        <taxon>Tahibacter</taxon>
    </lineage>
</organism>
<feature type="transmembrane region" description="Helical" evidence="2">
    <location>
        <begin position="65"/>
        <end position="84"/>
    </location>
</feature>
<evidence type="ECO:0000313" key="4">
    <source>
        <dbReference type="EMBL" id="UXI66330.1"/>
    </source>
</evidence>
<keyword evidence="5" id="KW-1185">Reference proteome</keyword>
<dbReference type="EMBL" id="CP104694">
    <property type="protein sequence ID" value="UXI66330.1"/>
    <property type="molecule type" value="Genomic_DNA"/>
</dbReference>